<reference evidence="1" key="1">
    <citation type="submission" date="2021-01" db="EMBL/GenBank/DDBJ databases">
        <authorList>
            <person name="Zahm M."/>
            <person name="Roques C."/>
            <person name="Cabau C."/>
            <person name="Klopp C."/>
            <person name="Donnadieu C."/>
            <person name="Jouanno E."/>
            <person name="Lampietro C."/>
            <person name="Louis A."/>
            <person name="Herpin A."/>
            <person name="Echchiki A."/>
            <person name="Berthelot C."/>
            <person name="Parey E."/>
            <person name="Roest-Crollius H."/>
            <person name="Braasch I."/>
            <person name="Postlethwait J."/>
            <person name="Bobe J."/>
            <person name="Montfort J."/>
            <person name="Bouchez O."/>
            <person name="Begum T."/>
            <person name="Mejri S."/>
            <person name="Adams A."/>
            <person name="Chen W.-J."/>
            <person name="Guiguen Y."/>
        </authorList>
    </citation>
    <scope>NUCLEOTIDE SEQUENCE</scope>
    <source>
        <strain evidence="1">YG-15Mar2019-1</strain>
        <tissue evidence="1">Brain</tissue>
    </source>
</reference>
<dbReference type="EMBL" id="JAFDVH010000003">
    <property type="protein sequence ID" value="KAG7484789.1"/>
    <property type="molecule type" value="Genomic_DNA"/>
</dbReference>
<sequence length="89" mass="9891">MRPLFRGGRFCVTAYTEISLSRHTDASDSVATHLTRHRSREEKYQGVSVDQAVCVSLALLLPHGCSVLKRHIPFPVGRRPRLSAPPPLS</sequence>
<evidence type="ECO:0000313" key="2">
    <source>
        <dbReference type="Proteomes" id="UP001046870"/>
    </source>
</evidence>
<evidence type="ECO:0000313" key="1">
    <source>
        <dbReference type="EMBL" id="KAG7484789.1"/>
    </source>
</evidence>
<accession>A0A9D3QCY4</accession>
<dbReference type="AlphaFoldDB" id="A0A9D3QCY4"/>
<name>A0A9D3QCY4_MEGAT</name>
<organism evidence="1 2">
    <name type="scientific">Megalops atlanticus</name>
    <name type="common">Tarpon</name>
    <name type="synonym">Clupea gigantea</name>
    <dbReference type="NCBI Taxonomy" id="7932"/>
    <lineage>
        <taxon>Eukaryota</taxon>
        <taxon>Metazoa</taxon>
        <taxon>Chordata</taxon>
        <taxon>Craniata</taxon>
        <taxon>Vertebrata</taxon>
        <taxon>Euteleostomi</taxon>
        <taxon>Actinopterygii</taxon>
        <taxon>Neopterygii</taxon>
        <taxon>Teleostei</taxon>
        <taxon>Elopiformes</taxon>
        <taxon>Megalopidae</taxon>
        <taxon>Megalops</taxon>
    </lineage>
</organism>
<proteinExistence type="predicted"/>
<dbReference type="Proteomes" id="UP001046870">
    <property type="component" value="Chromosome 3"/>
</dbReference>
<comment type="caution">
    <text evidence="1">The sequence shown here is derived from an EMBL/GenBank/DDBJ whole genome shotgun (WGS) entry which is preliminary data.</text>
</comment>
<gene>
    <name evidence="1" type="ORF">MATL_G00054090</name>
</gene>
<keyword evidence="2" id="KW-1185">Reference proteome</keyword>
<protein>
    <submittedName>
        <fullName evidence="1">Uncharacterized protein</fullName>
    </submittedName>
</protein>